<dbReference type="PANTHER" id="PTHR42828">
    <property type="entry name" value="DHBP SYNTHASE RIBB-LIKE ALPHA/BETA DOMAIN-CONTAINING PROTEIN"/>
    <property type="match status" value="1"/>
</dbReference>
<accession>A0A916J5X1</accession>
<evidence type="ECO:0000313" key="3">
    <source>
        <dbReference type="Proteomes" id="UP000742786"/>
    </source>
</evidence>
<dbReference type="Pfam" id="PF01300">
    <property type="entry name" value="Sua5_yciO_yrdC"/>
    <property type="match status" value="1"/>
</dbReference>
<gene>
    <name evidence="2" type="ORF">GTOL_10893</name>
</gene>
<dbReference type="NCBIfam" id="TIGR00057">
    <property type="entry name" value="L-threonylcarbamoyladenylate synthase"/>
    <property type="match status" value="1"/>
</dbReference>
<dbReference type="InterPro" id="IPR017945">
    <property type="entry name" value="DHBP_synth_RibB-like_a/b_dom"/>
</dbReference>
<dbReference type="PROSITE" id="PS51163">
    <property type="entry name" value="YRDC"/>
    <property type="match status" value="1"/>
</dbReference>
<dbReference type="Gene3D" id="3.90.870.10">
    <property type="entry name" value="DHBP synthase"/>
    <property type="match status" value="1"/>
</dbReference>
<dbReference type="InterPro" id="IPR006070">
    <property type="entry name" value="Sua5-like_dom"/>
</dbReference>
<dbReference type="GO" id="GO:0003725">
    <property type="term" value="F:double-stranded RNA binding"/>
    <property type="evidence" value="ECO:0007669"/>
    <property type="project" value="InterPro"/>
</dbReference>
<dbReference type="PANTHER" id="PTHR42828:SF3">
    <property type="entry name" value="THREONYLCARBAMOYL-AMP SYNTHASE"/>
    <property type="match status" value="1"/>
</dbReference>
<evidence type="ECO:0000259" key="1">
    <source>
        <dbReference type="PROSITE" id="PS51163"/>
    </source>
</evidence>
<proteinExistence type="predicted"/>
<feature type="domain" description="YrdC-like" evidence="1">
    <location>
        <begin position="14"/>
        <end position="200"/>
    </location>
</feature>
<dbReference type="Proteomes" id="UP000742786">
    <property type="component" value="Unassembled WGS sequence"/>
</dbReference>
<dbReference type="SUPFAM" id="SSF55821">
    <property type="entry name" value="YrdC/RibB"/>
    <property type="match status" value="1"/>
</dbReference>
<sequence length="208" mass="23165">MAQFFDIHPEHPQPRLVRQAAEIVRSGGLIVFPTDAAYALGGHTGDAQLLERIRRIRGVDDHHLFTLMCRDLSEIANYARVDNAQYRFLKSFTPGGYTFILEGSRQLPRRVLHPKRKTIGIRVPDHALSLALLEALDEPLLVSTLLLPDSDLPLTDTGDIRRKLERRVDLVIESGRCSIGMTTVVDLSEMPARLIRSGCGPLAPLGLE</sequence>
<protein>
    <submittedName>
        <fullName evidence="2">Threonylcarbamoyl-AMP synthase</fullName>
    </submittedName>
</protein>
<reference evidence="2" key="1">
    <citation type="submission" date="2021-04" db="EMBL/GenBank/DDBJ databases">
        <authorList>
            <person name="Hornung B."/>
        </authorList>
    </citation>
    <scope>NUCLEOTIDE SEQUENCE</scope>
    <source>
        <strain evidence="2">G5G6</strain>
    </source>
</reference>
<dbReference type="InterPro" id="IPR052532">
    <property type="entry name" value="SUA5_domain"/>
</dbReference>
<dbReference type="EMBL" id="CAJQUM010000001">
    <property type="protein sequence ID" value="CAG4883011.1"/>
    <property type="molecule type" value="Genomic_DNA"/>
</dbReference>
<dbReference type="RefSeq" id="WP_220635021.1">
    <property type="nucleotide sequence ID" value="NZ_CAJQUM010000001.1"/>
</dbReference>
<name>A0A916J5X1_9PROT</name>
<keyword evidence="3" id="KW-1185">Reference proteome</keyword>
<comment type="caution">
    <text evidence="2">The sequence shown here is derived from an EMBL/GenBank/DDBJ whole genome shotgun (WGS) entry which is preliminary data.</text>
</comment>
<organism evidence="2 3">
    <name type="scientific">Georgfuchsia toluolica</name>
    <dbReference type="NCBI Taxonomy" id="424218"/>
    <lineage>
        <taxon>Bacteria</taxon>
        <taxon>Pseudomonadati</taxon>
        <taxon>Pseudomonadota</taxon>
        <taxon>Betaproteobacteria</taxon>
        <taxon>Nitrosomonadales</taxon>
        <taxon>Sterolibacteriaceae</taxon>
        <taxon>Georgfuchsia</taxon>
    </lineage>
</organism>
<evidence type="ECO:0000313" key="2">
    <source>
        <dbReference type="EMBL" id="CAG4883011.1"/>
    </source>
</evidence>
<dbReference type="AlphaFoldDB" id="A0A916J5X1"/>